<dbReference type="Gene3D" id="1.10.443.10">
    <property type="entry name" value="Intergrase catalytic core"/>
    <property type="match status" value="1"/>
</dbReference>
<keyword evidence="4 9" id="KW-0159">Chromosome partition</keyword>
<evidence type="ECO:0000256" key="8">
    <source>
        <dbReference type="ARBA" id="ARBA00023306"/>
    </source>
</evidence>
<dbReference type="InterPro" id="IPR004107">
    <property type="entry name" value="Integrase_SAM-like_N"/>
</dbReference>
<comment type="subcellular location">
    <subcellularLocation>
        <location evidence="1 9">Cytoplasm</location>
    </subcellularLocation>
</comment>
<reference evidence="12" key="1">
    <citation type="journal article" date="2022" name="Arch. Microbiol.">
        <title>Thiomicrorhabdus immobilis sp. nov., a mesophilic sulfur-oxidizing bacterium isolated from sediment of a brackish lake in northern Japan.</title>
        <authorList>
            <person name="Kojima H."/>
            <person name="Mochizuki J."/>
            <person name="Kanda M."/>
            <person name="Watanabe T."/>
            <person name="Fukui M."/>
        </authorList>
    </citation>
    <scope>NUCLEOTIDE SEQUENCE</scope>
    <source>
        <strain evidence="12">Am19</strain>
    </source>
</reference>
<evidence type="ECO:0000259" key="11">
    <source>
        <dbReference type="PROSITE" id="PS51900"/>
    </source>
</evidence>
<dbReference type="InterPro" id="IPR010998">
    <property type="entry name" value="Integrase_recombinase_N"/>
</dbReference>
<dbReference type="EMBL" id="AP024202">
    <property type="protein sequence ID" value="BCN92671.1"/>
    <property type="molecule type" value="Genomic_DNA"/>
</dbReference>
<feature type="active site" description="O-(3'-phospho-DNA)-tyrosine intermediate" evidence="9">
    <location>
        <position position="303"/>
    </location>
</feature>
<evidence type="ECO:0000256" key="2">
    <source>
        <dbReference type="ARBA" id="ARBA00022490"/>
    </source>
</evidence>
<dbReference type="InterPro" id="IPR023009">
    <property type="entry name" value="Tyrosine_recombinase_XerC/XerD"/>
</dbReference>
<dbReference type="InterPro" id="IPR011010">
    <property type="entry name" value="DNA_brk_join_enz"/>
</dbReference>
<keyword evidence="8 9" id="KW-0131">Cell cycle</keyword>
<dbReference type="Pfam" id="PF00589">
    <property type="entry name" value="Phage_integrase"/>
    <property type="match status" value="1"/>
</dbReference>
<comment type="function">
    <text evidence="9">Site-specific tyrosine recombinase, which acts by catalyzing the cutting and rejoining of the recombining DNA molecules. The XerC-XerD complex is essential to convert dimers of the bacterial chromosome into monomers to permit their segregation at cell division. It also contributes to the segregational stability of plasmids.</text>
</comment>
<feature type="active site" evidence="9">
    <location>
        <position position="173"/>
    </location>
</feature>
<dbReference type="HAMAP" id="MF_01808">
    <property type="entry name" value="Recomb_XerC_XerD"/>
    <property type="match status" value="1"/>
</dbReference>
<feature type="active site" evidence="9">
    <location>
        <position position="199"/>
    </location>
</feature>
<dbReference type="PANTHER" id="PTHR30349">
    <property type="entry name" value="PHAGE INTEGRASE-RELATED"/>
    <property type="match status" value="1"/>
</dbReference>
<dbReference type="CDD" id="cd00798">
    <property type="entry name" value="INT_XerDC_C"/>
    <property type="match status" value="1"/>
</dbReference>
<feature type="domain" description="Core-binding (CB)" evidence="11">
    <location>
        <begin position="5"/>
        <end position="113"/>
    </location>
</feature>
<organism evidence="12 13">
    <name type="scientific">Thiomicrorhabdus immobilis</name>
    <dbReference type="NCBI Taxonomy" id="2791037"/>
    <lineage>
        <taxon>Bacteria</taxon>
        <taxon>Pseudomonadati</taxon>
        <taxon>Pseudomonadota</taxon>
        <taxon>Gammaproteobacteria</taxon>
        <taxon>Thiotrichales</taxon>
        <taxon>Piscirickettsiaceae</taxon>
        <taxon>Thiomicrorhabdus</taxon>
    </lineage>
</organism>
<protein>
    <recommendedName>
        <fullName evidence="9">Tyrosine recombinase XerC</fullName>
    </recommendedName>
</protein>
<dbReference type="SUPFAM" id="SSF56349">
    <property type="entry name" value="DNA breaking-rejoining enzymes"/>
    <property type="match status" value="1"/>
</dbReference>
<keyword evidence="5 9" id="KW-0229">DNA integration</keyword>
<accession>A0ABN6CUK2</accession>
<proteinExistence type="inferred from homology"/>
<comment type="subunit">
    <text evidence="9">Forms a cyclic heterotetrameric complex composed of two molecules of XerC and two molecules of XerD.</text>
</comment>
<keyword evidence="13" id="KW-1185">Reference proteome</keyword>
<dbReference type="InterPro" id="IPR002104">
    <property type="entry name" value="Integrase_catalytic"/>
</dbReference>
<dbReference type="InterPro" id="IPR013762">
    <property type="entry name" value="Integrase-like_cat_sf"/>
</dbReference>
<dbReference type="PROSITE" id="PS51900">
    <property type="entry name" value="CB"/>
    <property type="match status" value="1"/>
</dbReference>
<evidence type="ECO:0000259" key="10">
    <source>
        <dbReference type="PROSITE" id="PS51898"/>
    </source>
</evidence>
<evidence type="ECO:0000256" key="4">
    <source>
        <dbReference type="ARBA" id="ARBA00022829"/>
    </source>
</evidence>
<name>A0ABN6CUK2_9GAMM</name>
<gene>
    <name evidence="9 12" type="primary">xerC</name>
    <name evidence="12" type="ORF">THMIRHAM_04560</name>
</gene>
<dbReference type="RefSeq" id="WP_237262777.1">
    <property type="nucleotide sequence ID" value="NZ_AP024202.1"/>
</dbReference>
<dbReference type="SUPFAM" id="SSF47823">
    <property type="entry name" value="lambda integrase-like, N-terminal domain"/>
    <property type="match status" value="1"/>
</dbReference>
<sequence length="325" mass="36860">MSFSASENHFIGQFIRHLQAQNKSVHTVSNYQRDIEDFLGFYLADELAVTDASRDETQADHELRGIIGAFNDWRLIDSQTIRAFMAYRVQHGISARTLARQLSAIRSFYDYLLQKKVVVKNPAKGVKAPKQPQPLPKSVDVDWMQRLLDQPLETWQDTRDQAMFELLYSAGLRVSELAELDISPGLDEAESGWVRVLGKGQKERLAPVGSKSLLALKNWLAIRADYAKEDEQAVFVNQRGNRLSVRSIQNQLDKRTLQAGLPTKMSPHRLRHACATHVLESSGDLRAVQEILGHANLSTTQIYTKLDLQHLAQVYDQAHPRAKKH</sequence>
<dbReference type="PROSITE" id="PS51898">
    <property type="entry name" value="TYR_RECOMBINASE"/>
    <property type="match status" value="1"/>
</dbReference>
<dbReference type="Pfam" id="PF02899">
    <property type="entry name" value="Phage_int_SAM_1"/>
    <property type="match status" value="1"/>
</dbReference>
<evidence type="ECO:0000256" key="9">
    <source>
        <dbReference type="HAMAP-Rule" id="MF_01808"/>
    </source>
</evidence>
<dbReference type="Proteomes" id="UP001054820">
    <property type="component" value="Chromosome"/>
</dbReference>
<evidence type="ECO:0000256" key="3">
    <source>
        <dbReference type="ARBA" id="ARBA00022618"/>
    </source>
</evidence>
<evidence type="ECO:0000256" key="7">
    <source>
        <dbReference type="ARBA" id="ARBA00023172"/>
    </source>
</evidence>
<evidence type="ECO:0000313" key="13">
    <source>
        <dbReference type="Proteomes" id="UP001054820"/>
    </source>
</evidence>
<dbReference type="InterPro" id="IPR050090">
    <property type="entry name" value="Tyrosine_recombinase_XerCD"/>
</dbReference>
<keyword evidence="7 9" id="KW-0233">DNA recombination</keyword>
<keyword evidence="2 9" id="KW-0963">Cytoplasm</keyword>
<keyword evidence="6 9" id="KW-0238">DNA-binding</keyword>
<dbReference type="InterPro" id="IPR044068">
    <property type="entry name" value="CB"/>
</dbReference>
<dbReference type="Gene3D" id="1.10.150.130">
    <property type="match status" value="1"/>
</dbReference>
<keyword evidence="3 9" id="KW-0132">Cell division</keyword>
<evidence type="ECO:0000313" key="12">
    <source>
        <dbReference type="EMBL" id="BCN92671.1"/>
    </source>
</evidence>
<evidence type="ECO:0000256" key="6">
    <source>
        <dbReference type="ARBA" id="ARBA00023125"/>
    </source>
</evidence>
<feature type="active site" evidence="9">
    <location>
        <position position="294"/>
    </location>
</feature>
<evidence type="ECO:0000256" key="1">
    <source>
        <dbReference type="ARBA" id="ARBA00004496"/>
    </source>
</evidence>
<feature type="active site" evidence="9">
    <location>
        <position position="268"/>
    </location>
</feature>
<evidence type="ECO:0000256" key="5">
    <source>
        <dbReference type="ARBA" id="ARBA00022908"/>
    </source>
</evidence>
<feature type="active site" evidence="9">
    <location>
        <position position="271"/>
    </location>
</feature>
<comment type="similarity">
    <text evidence="9">Belongs to the 'phage' integrase family. XerC subfamily.</text>
</comment>
<dbReference type="PANTHER" id="PTHR30349:SF81">
    <property type="entry name" value="TYROSINE RECOMBINASE XERC"/>
    <property type="match status" value="1"/>
</dbReference>
<feature type="domain" description="Tyr recombinase" evidence="10">
    <location>
        <begin position="134"/>
        <end position="316"/>
    </location>
</feature>